<feature type="transmembrane region" description="Helical" evidence="6">
    <location>
        <begin position="172"/>
        <end position="197"/>
    </location>
</feature>
<protein>
    <recommendedName>
        <fullName evidence="9">AI-2E family transporter</fullName>
    </recommendedName>
</protein>
<dbReference type="Pfam" id="PF01594">
    <property type="entry name" value="AI-2E_transport"/>
    <property type="match status" value="1"/>
</dbReference>
<evidence type="ECO:0000256" key="5">
    <source>
        <dbReference type="ARBA" id="ARBA00023136"/>
    </source>
</evidence>
<dbReference type="EMBL" id="CP003096">
    <property type="protein sequence ID" value="AER66338.1"/>
    <property type="molecule type" value="Genomic_DNA"/>
</dbReference>
<dbReference type="GO" id="GO:0016020">
    <property type="term" value="C:membrane"/>
    <property type="evidence" value="ECO:0007669"/>
    <property type="project" value="UniProtKB-SubCell"/>
</dbReference>
<reference evidence="8" key="1">
    <citation type="submission" date="2011-10" db="EMBL/GenBank/DDBJ databases">
        <title>The complete genome of chromosome of Thermovirga lienii DSM 17291.</title>
        <authorList>
            <consortium name="US DOE Joint Genome Institute (JGI-PGF)"/>
            <person name="Lucas S."/>
            <person name="Copeland A."/>
            <person name="Lapidus A."/>
            <person name="Glavina del Rio T."/>
            <person name="Dalin E."/>
            <person name="Tice H."/>
            <person name="Bruce D."/>
            <person name="Goodwin L."/>
            <person name="Pitluck S."/>
            <person name="Peters L."/>
            <person name="Mikhailova N."/>
            <person name="Saunders E."/>
            <person name="Kyrpides N."/>
            <person name="Mavromatis K."/>
            <person name="Ivanova N."/>
            <person name="Last F.I."/>
            <person name="Brettin T."/>
            <person name="Detter J.C."/>
            <person name="Han C."/>
            <person name="Larimer F."/>
            <person name="Land M."/>
            <person name="Hauser L."/>
            <person name="Markowitz V."/>
            <person name="Cheng J.-F."/>
            <person name="Hugenholtz P."/>
            <person name="Woyke T."/>
            <person name="Wu D."/>
            <person name="Spring S."/>
            <person name="Schroeder M."/>
            <person name="Brambilla E.-M."/>
            <person name="Klenk H.-P."/>
            <person name="Eisen J.A."/>
        </authorList>
    </citation>
    <scope>NUCLEOTIDE SEQUENCE [LARGE SCALE GENOMIC DNA]</scope>
    <source>
        <strain evidence="8">ATCC BAA-1197 / DSM 17291 / Cas60314</strain>
    </source>
</reference>
<evidence type="ECO:0000256" key="6">
    <source>
        <dbReference type="SAM" id="Phobius"/>
    </source>
</evidence>
<evidence type="ECO:0008006" key="9">
    <source>
        <dbReference type="Google" id="ProtNLM"/>
    </source>
</evidence>
<evidence type="ECO:0000256" key="1">
    <source>
        <dbReference type="ARBA" id="ARBA00004141"/>
    </source>
</evidence>
<comment type="similarity">
    <text evidence="2">Belongs to the autoinducer-2 exporter (AI-2E) (TC 2.A.86) family.</text>
</comment>
<keyword evidence="8" id="KW-1185">Reference proteome</keyword>
<dbReference type="PANTHER" id="PTHR21716:SF4">
    <property type="entry name" value="TRANSMEMBRANE PROTEIN 245"/>
    <property type="match status" value="1"/>
</dbReference>
<evidence type="ECO:0000313" key="8">
    <source>
        <dbReference type="Proteomes" id="UP000005868"/>
    </source>
</evidence>
<evidence type="ECO:0000256" key="4">
    <source>
        <dbReference type="ARBA" id="ARBA00022989"/>
    </source>
</evidence>
<dbReference type="STRING" id="580340.Tlie_0603"/>
<dbReference type="Proteomes" id="UP000005868">
    <property type="component" value="Chromosome"/>
</dbReference>
<dbReference type="eggNOG" id="COG0628">
    <property type="taxonomic scope" value="Bacteria"/>
</dbReference>
<evidence type="ECO:0000313" key="7">
    <source>
        <dbReference type="EMBL" id="AER66338.1"/>
    </source>
</evidence>
<feature type="transmembrane region" description="Helical" evidence="6">
    <location>
        <begin position="17"/>
        <end position="36"/>
    </location>
</feature>
<evidence type="ECO:0000256" key="2">
    <source>
        <dbReference type="ARBA" id="ARBA00009773"/>
    </source>
</evidence>
<feature type="transmembrane region" description="Helical" evidence="6">
    <location>
        <begin position="71"/>
        <end position="95"/>
    </location>
</feature>
<name>G7V8P7_THELD</name>
<feature type="transmembrane region" description="Helical" evidence="6">
    <location>
        <begin position="254"/>
        <end position="280"/>
    </location>
</feature>
<comment type="subcellular location">
    <subcellularLocation>
        <location evidence="1">Membrane</location>
        <topology evidence="1">Multi-pass membrane protein</topology>
    </subcellularLocation>
</comment>
<gene>
    <name evidence="7" type="ordered locus">Tlie_0603</name>
</gene>
<feature type="transmembrane region" description="Helical" evidence="6">
    <location>
        <begin position="42"/>
        <end position="59"/>
    </location>
</feature>
<feature type="transmembrane region" description="Helical" evidence="6">
    <location>
        <begin position="318"/>
        <end position="351"/>
    </location>
</feature>
<evidence type="ECO:0000256" key="3">
    <source>
        <dbReference type="ARBA" id="ARBA00022692"/>
    </source>
</evidence>
<feature type="transmembrane region" description="Helical" evidence="6">
    <location>
        <begin position="218"/>
        <end position="242"/>
    </location>
</feature>
<sequence>MTKDTTLQKGKSIRRSYVPFIVAFSLMALLTYKVAFPLFRPLAWSALLAFFAYPVYRWLHHGLMKGRHENVAAALTTALIVLLLVVPAGFLATLLAKEGIKVYGQIVDLLSGSKAVDFASISERLPQWLETKGINISAHLSFLGDILKQAGRFLATQIASLSRNLLGNTLRMIYQLIAITVATFFFLRDGHIVLDFIEDILPLSEEEKVSLFTRAKRLLQAVVYGITFTAGIQATLGGLAWWKAGLEAPVIFGAIMFVLAMIPFVGTPLVLLPGAAYLALTGSWKEAIYLAIWALAVVSTVDNFIRPIFISEGSSIHILIVFIGVVGGLAAWGFIGLFLGPLIISLFIFFLDSYRKLWQVSASSSKGPSKEKP</sequence>
<organism evidence="7 8">
    <name type="scientific">Thermovirga lienii (strain ATCC BAA-1197 / DSM 17291 / Cas60314)</name>
    <dbReference type="NCBI Taxonomy" id="580340"/>
    <lineage>
        <taxon>Bacteria</taxon>
        <taxon>Thermotogati</taxon>
        <taxon>Synergistota</taxon>
        <taxon>Synergistia</taxon>
        <taxon>Synergistales</taxon>
        <taxon>Thermovirgaceae</taxon>
        <taxon>Thermovirga</taxon>
    </lineage>
</organism>
<dbReference type="InterPro" id="IPR002549">
    <property type="entry name" value="AI-2E-like"/>
</dbReference>
<dbReference type="OrthoDB" id="5298283at2"/>
<dbReference type="AlphaFoldDB" id="G7V8P7"/>
<reference evidence="7 8" key="2">
    <citation type="journal article" date="2012" name="Stand. Genomic Sci.">
        <title>Genome sequence of the moderately thermophilic, amino-acid-degrading and sulfur-reducing bacterium Thermovirga lienii type strain (Cas60314(T)).</title>
        <authorList>
            <person name="Goker M."/>
            <person name="Saunders E."/>
            <person name="Lapidus A."/>
            <person name="Nolan M."/>
            <person name="Lucas S."/>
            <person name="Hammon N."/>
            <person name="Deshpande S."/>
            <person name="Cheng J.F."/>
            <person name="Han C."/>
            <person name="Tapia R."/>
            <person name="Goodwin L.A."/>
            <person name="Pitluck S."/>
            <person name="Liolios K."/>
            <person name="Mavromatis K."/>
            <person name="Pagani I."/>
            <person name="Ivanova N."/>
            <person name="Mikhailova N."/>
            <person name="Pati A."/>
            <person name="Chen A."/>
            <person name="Palaniappan K."/>
            <person name="Land M."/>
            <person name="Chang Y.J."/>
            <person name="Jeffries C.D."/>
            <person name="Brambilla E.M."/>
            <person name="Rohde M."/>
            <person name="Spring S."/>
            <person name="Detter J.C."/>
            <person name="Woyke T."/>
            <person name="Bristow J."/>
            <person name="Eisen J.A."/>
            <person name="Markowitz V."/>
            <person name="Hugenholtz P."/>
            <person name="Kyrpides N.C."/>
            <person name="Klenk H.P."/>
        </authorList>
    </citation>
    <scope>NUCLEOTIDE SEQUENCE [LARGE SCALE GENOMIC DNA]</scope>
    <source>
        <strain evidence="8">ATCC BAA-1197 / DSM 17291 / Cas60314</strain>
    </source>
</reference>
<proteinExistence type="inferred from homology"/>
<accession>G7V8P7</accession>
<dbReference type="HOGENOM" id="CLU_041771_2_1_0"/>
<keyword evidence="3 6" id="KW-0812">Transmembrane</keyword>
<dbReference type="PANTHER" id="PTHR21716">
    <property type="entry name" value="TRANSMEMBRANE PROTEIN"/>
    <property type="match status" value="1"/>
</dbReference>
<feature type="transmembrane region" description="Helical" evidence="6">
    <location>
        <begin position="287"/>
        <end position="306"/>
    </location>
</feature>
<keyword evidence="4 6" id="KW-1133">Transmembrane helix</keyword>
<dbReference type="KEGG" id="tli:Tlie_0603"/>
<keyword evidence="5 6" id="KW-0472">Membrane</keyword>